<name>A0A645C8M7_9ZZZZ</name>
<sequence>MDNIVAKKYVDFMSRCTAMFFGGMAILLLMNETLYLTNIKYPYVAQILAFICLLLLYALEAFKERLV</sequence>
<feature type="transmembrane region" description="Helical" evidence="1">
    <location>
        <begin position="43"/>
        <end position="62"/>
    </location>
</feature>
<gene>
    <name evidence="2" type="ORF">SDC9_117927</name>
</gene>
<accession>A0A645C8M7</accession>
<organism evidence="2">
    <name type="scientific">bioreactor metagenome</name>
    <dbReference type="NCBI Taxonomy" id="1076179"/>
    <lineage>
        <taxon>unclassified sequences</taxon>
        <taxon>metagenomes</taxon>
        <taxon>ecological metagenomes</taxon>
    </lineage>
</organism>
<keyword evidence="1" id="KW-0472">Membrane</keyword>
<comment type="caution">
    <text evidence="2">The sequence shown here is derived from an EMBL/GenBank/DDBJ whole genome shotgun (WGS) entry which is preliminary data.</text>
</comment>
<evidence type="ECO:0000313" key="2">
    <source>
        <dbReference type="EMBL" id="MPM70964.1"/>
    </source>
</evidence>
<proteinExistence type="predicted"/>
<evidence type="ECO:0000256" key="1">
    <source>
        <dbReference type="SAM" id="Phobius"/>
    </source>
</evidence>
<protein>
    <submittedName>
        <fullName evidence="2">Uncharacterized protein</fullName>
    </submittedName>
</protein>
<dbReference type="AlphaFoldDB" id="A0A645C8M7"/>
<feature type="transmembrane region" description="Helical" evidence="1">
    <location>
        <begin position="12"/>
        <end position="31"/>
    </location>
</feature>
<reference evidence="2" key="1">
    <citation type="submission" date="2019-08" db="EMBL/GenBank/DDBJ databases">
        <authorList>
            <person name="Kucharzyk K."/>
            <person name="Murdoch R.W."/>
            <person name="Higgins S."/>
            <person name="Loffler F."/>
        </authorList>
    </citation>
    <scope>NUCLEOTIDE SEQUENCE</scope>
</reference>
<keyword evidence="1" id="KW-0812">Transmembrane</keyword>
<keyword evidence="1" id="KW-1133">Transmembrane helix</keyword>
<dbReference type="EMBL" id="VSSQ01023816">
    <property type="protein sequence ID" value="MPM70964.1"/>
    <property type="molecule type" value="Genomic_DNA"/>
</dbReference>